<reference evidence="1 2" key="1">
    <citation type="journal article" date="2021" name="Plant Biotechnol. J.">
        <title>Multi-omics assisted identification of the key and species-specific regulatory components of drought-tolerant mechanisms in Gossypium stocksii.</title>
        <authorList>
            <person name="Yu D."/>
            <person name="Ke L."/>
            <person name="Zhang D."/>
            <person name="Wu Y."/>
            <person name="Sun Y."/>
            <person name="Mei J."/>
            <person name="Sun J."/>
            <person name="Sun Y."/>
        </authorList>
    </citation>
    <scope>NUCLEOTIDE SEQUENCE [LARGE SCALE GENOMIC DNA]</scope>
    <source>
        <strain evidence="2">cv. E1</strain>
        <tissue evidence="1">Leaf</tissue>
    </source>
</reference>
<comment type="caution">
    <text evidence="1">The sequence shown here is derived from an EMBL/GenBank/DDBJ whole genome shotgun (WGS) entry which is preliminary data.</text>
</comment>
<organism evidence="1 2">
    <name type="scientific">Gossypium stocksii</name>
    <dbReference type="NCBI Taxonomy" id="47602"/>
    <lineage>
        <taxon>Eukaryota</taxon>
        <taxon>Viridiplantae</taxon>
        <taxon>Streptophyta</taxon>
        <taxon>Embryophyta</taxon>
        <taxon>Tracheophyta</taxon>
        <taxon>Spermatophyta</taxon>
        <taxon>Magnoliopsida</taxon>
        <taxon>eudicotyledons</taxon>
        <taxon>Gunneridae</taxon>
        <taxon>Pentapetalae</taxon>
        <taxon>rosids</taxon>
        <taxon>malvids</taxon>
        <taxon>Malvales</taxon>
        <taxon>Malvaceae</taxon>
        <taxon>Malvoideae</taxon>
        <taxon>Gossypium</taxon>
    </lineage>
</organism>
<accession>A0A9D3VF80</accession>
<evidence type="ECO:0000313" key="2">
    <source>
        <dbReference type="Proteomes" id="UP000828251"/>
    </source>
</evidence>
<gene>
    <name evidence="1" type="ORF">J1N35_021649</name>
</gene>
<proteinExistence type="predicted"/>
<name>A0A9D3VF80_9ROSI</name>
<evidence type="ECO:0000313" key="1">
    <source>
        <dbReference type="EMBL" id="KAH1081888.1"/>
    </source>
</evidence>
<dbReference type="Proteomes" id="UP000828251">
    <property type="component" value="Unassembled WGS sequence"/>
</dbReference>
<dbReference type="AlphaFoldDB" id="A0A9D3VF80"/>
<sequence>MKIVRRKCGYTNGIDAEAMSSKRGLSLGWRQNCTVNLHSYSQYHIDVDIHDDQEGVVWHFTSFYGNLEEQFIWEKGRFTATNIRERLDRGVANLA</sequence>
<dbReference type="EMBL" id="JAIQCV010000007">
    <property type="protein sequence ID" value="KAH1081888.1"/>
    <property type="molecule type" value="Genomic_DNA"/>
</dbReference>
<keyword evidence="2" id="KW-1185">Reference proteome</keyword>
<dbReference type="OrthoDB" id="1001388at2759"/>
<protein>
    <submittedName>
        <fullName evidence="1">Uncharacterized protein</fullName>
    </submittedName>
</protein>